<evidence type="ECO:0000256" key="5">
    <source>
        <dbReference type="ARBA" id="ARBA00048204"/>
    </source>
</evidence>
<evidence type="ECO:0000313" key="6">
    <source>
        <dbReference type="EMBL" id="AGQ18878.1"/>
    </source>
</evidence>
<evidence type="ECO:0000256" key="1">
    <source>
        <dbReference type="ARBA" id="ARBA00022801"/>
    </source>
</evidence>
<dbReference type="GO" id="GO:0006400">
    <property type="term" value="P:tRNA modification"/>
    <property type="evidence" value="ECO:0007669"/>
    <property type="project" value="TreeGrafter"/>
</dbReference>
<proteinExistence type="inferred from homology"/>
<dbReference type="PANTHER" id="PTHR21314">
    <property type="entry name" value="QUEUOSINE 5'-PHOSPHATE N-GLYCOSYLASE_HYDROLASE-RELATED"/>
    <property type="match status" value="1"/>
</dbReference>
<evidence type="ECO:0000256" key="3">
    <source>
        <dbReference type="ARBA" id="ARBA00035306"/>
    </source>
</evidence>
<evidence type="ECO:0000256" key="4">
    <source>
        <dbReference type="ARBA" id="ARBA00035393"/>
    </source>
</evidence>
<reference evidence="6" key="1">
    <citation type="journal article" date="2013" name="Sci. Rep.">
        <title>Metagenomics uncovers a new group of low GC and ultra-small marine Actinobacteria.</title>
        <authorList>
            <person name="Ghai R."/>
            <person name="Mizuno C.M."/>
            <person name="Picazo A."/>
            <person name="Camacho A."/>
            <person name="Rodriguez-Valera F."/>
        </authorList>
    </citation>
    <scope>NUCLEOTIDE SEQUENCE</scope>
</reference>
<comment type="similarity">
    <text evidence="2">Belongs to the QNG1 protein family.</text>
</comment>
<dbReference type="AlphaFoldDB" id="S5DN51"/>
<dbReference type="InterPro" id="IPR019438">
    <property type="entry name" value="Q_salvage"/>
</dbReference>
<evidence type="ECO:0000256" key="2">
    <source>
        <dbReference type="ARBA" id="ARBA00035119"/>
    </source>
</evidence>
<dbReference type="Pfam" id="PF10343">
    <property type="entry name" value="Q_salvage"/>
    <property type="match status" value="1"/>
</dbReference>
<keyword evidence="1" id="KW-0378">Hydrolase</keyword>
<dbReference type="EMBL" id="KC811115">
    <property type="protein sequence ID" value="AGQ18878.1"/>
    <property type="molecule type" value="Genomic_DNA"/>
</dbReference>
<dbReference type="GO" id="GO:0016787">
    <property type="term" value="F:hydrolase activity"/>
    <property type="evidence" value="ECO:0007669"/>
    <property type="project" value="UniProtKB-KW"/>
</dbReference>
<protein>
    <recommendedName>
        <fullName evidence="3">Queuosine 5'-phosphate N-glycosylase/hydrolase</fullName>
    </recommendedName>
    <alternativeName>
        <fullName evidence="4">Queuosine-nucleotide N-glycosylase/hydrolase</fullName>
    </alternativeName>
</protein>
<name>S5DN51_9ACTN</name>
<sequence length="321" mass="37296">MEINWESQVLSSVLKVIPQLSCLEIDIEKLHESAINLSKEDFGINYEGNPNIVPVEHIRKTMLINTLNFVFTDFSTSVKYKIENLSDTDAMVYQIDKALLEGVPLTQGHYMRDMDLKEFKRIFIGNIEMPMADEKVKILNNVGDTLVTKYGGDWINFIDDGPKKLYDNGEGLVERLVRDFKRFDDHSTFENEKVYFLKLAQLAFWGIHRELSKSYFFIEDMENMTAFADYIIPAALESFGIVKYSSGLKEKIDSGILVDRDSIEEIEIRSTSIYLTAKLTELINNYKNEEEKIIIPQLDFKLWTDFHADERPHHLTKTIMY</sequence>
<organism evidence="6">
    <name type="scientific">Candidatus Actinomarina minuta</name>
    <dbReference type="NCBI Taxonomy" id="1389454"/>
    <lineage>
        <taxon>Bacteria</taxon>
        <taxon>Bacillati</taxon>
        <taxon>Actinomycetota</taxon>
        <taxon>Actinomycetes</taxon>
        <taxon>Candidatus Actinomarinidae</taxon>
        <taxon>Candidatus Actinomarinales</taxon>
        <taxon>Candidatus Actinomarineae</taxon>
        <taxon>Candidatus Actinomarinaceae</taxon>
        <taxon>Candidatus Actinomarina</taxon>
    </lineage>
</organism>
<accession>S5DN51</accession>
<dbReference type="PANTHER" id="PTHR21314:SF0">
    <property type="entry name" value="QUEUOSINE 5'-PHOSPHATE N-GLYCOSYLASE_HYDROLASE"/>
    <property type="match status" value="1"/>
</dbReference>
<comment type="catalytic activity">
    <reaction evidence="5">
        <text>queuosine 5'-phosphate + H2O = queuine + D-ribose 5-phosphate</text>
        <dbReference type="Rhea" id="RHEA:75387"/>
        <dbReference type="ChEBI" id="CHEBI:15377"/>
        <dbReference type="ChEBI" id="CHEBI:17433"/>
        <dbReference type="ChEBI" id="CHEBI:78346"/>
        <dbReference type="ChEBI" id="CHEBI:194371"/>
    </reaction>
    <physiologicalReaction direction="left-to-right" evidence="5">
        <dbReference type="Rhea" id="RHEA:75388"/>
    </physiologicalReaction>
</comment>